<keyword evidence="2" id="KW-1133">Transmembrane helix</keyword>
<dbReference type="EMBL" id="BAAAJK010000006">
    <property type="protein sequence ID" value="GAA1385249.1"/>
    <property type="molecule type" value="Genomic_DNA"/>
</dbReference>
<keyword evidence="2" id="KW-0812">Transmembrane</keyword>
<evidence type="ECO:0000256" key="1">
    <source>
        <dbReference type="SAM" id="MobiDB-lite"/>
    </source>
</evidence>
<organism evidence="3 4">
    <name type="scientific">Pseudonocardia kongjuensis</name>
    <dbReference type="NCBI Taxonomy" id="102227"/>
    <lineage>
        <taxon>Bacteria</taxon>
        <taxon>Bacillati</taxon>
        <taxon>Actinomycetota</taxon>
        <taxon>Actinomycetes</taxon>
        <taxon>Pseudonocardiales</taxon>
        <taxon>Pseudonocardiaceae</taxon>
        <taxon>Pseudonocardia</taxon>
    </lineage>
</organism>
<evidence type="ECO:0000313" key="3">
    <source>
        <dbReference type="EMBL" id="GAA1385249.1"/>
    </source>
</evidence>
<dbReference type="RefSeq" id="WP_344020223.1">
    <property type="nucleotide sequence ID" value="NZ_BAAAJK010000006.1"/>
</dbReference>
<feature type="region of interest" description="Disordered" evidence="1">
    <location>
        <begin position="1"/>
        <end position="29"/>
    </location>
</feature>
<protein>
    <submittedName>
        <fullName evidence="3">Uncharacterized protein</fullName>
    </submittedName>
</protein>
<name>A0ABP4IFQ5_9PSEU</name>
<keyword evidence="2" id="KW-0472">Membrane</keyword>
<reference evidence="4" key="1">
    <citation type="journal article" date="2019" name="Int. J. Syst. Evol. Microbiol.">
        <title>The Global Catalogue of Microorganisms (GCM) 10K type strain sequencing project: providing services to taxonomists for standard genome sequencing and annotation.</title>
        <authorList>
            <consortium name="The Broad Institute Genomics Platform"/>
            <consortium name="The Broad Institute Genome Sequencing Center for Infectious Disease"/>
            <person name="Wu L."/>
            <person name="Ma J."/>
        </authorList>
    </citation>
    <scope>NUCLEOTIDE SEQUENCE [LARGE SCALE GENOMIC DNA]</scope>
    <source>
        <strain evidence="4">JCM 11896</strain>
    </source>
</reference>
<proteinExistence type="predicted"/>
<evidence type="ECO:0000313" key="4">
    <source>
        <dbReference type="Proteomes" id="UP001501414"/>
    </source>
</evidence>
<keyword evidence="4" id="KW-1185">Reference proteome</keyword>
<comment type="caution">
    <text evidence="3">The sequence shown here is derived from an EMBL/GenBank/DDBJ whole genome shotgun (WGS) entry which is preliminary data.</text>
</comment>
<accession>A0ABP4IFQ5</accession>
<sequence>MSAPGHPTDPTDPTDSAGPTASAGGDVPAQRRLALNEDWAATVVGLLLLALILSGLWPGWLVP</sequence>
<evidence type="ECO:0000256" key="2">
    <source>
        <dbReference type="SAM" id="Phobius"/>
    </source>
</evidence>
<dbReference type="Proteomes" id="UP001501414">
    <property type="component" value="Unassembled WGS sequence"/>
</dbReference>
<feature type="transmembrane region" description="Helical" evidence="2">
    <location>
        <begin position="39"/>
        <end position="60"/>
    </location>
</feature>
<gene>
    <name evidence="3" type="ORF">GCM10009613_17350</name>
</gene>